<reference evidence="11 12" key="1">
    <citation type="submission" date="2019-07" db="EMBL/GenBank/DDBJ databases">
        <title>The draft genome sequence of Vibrio algivorus M1486.</title>
        <authorList>
            <person name="Meng X."/>
        </authorList>
    </citation>
    <scope>NUCLEOTIDE SEQUENCE [LARGE SCALE GENOMIC DNA]</scope>
    <source>
        <strain evidence="11 12">M1486</strain>
    </source>
</reference>
<comment type="function">
    <text evidence="1 9">Required for the export of heme to the periplasm for the biogenesis of c-type cytochromes.</text>
</comment>
<feature type="domain" description="Cytochrome c assembly protein" evidence="10">
    <location>
        <begin position="9"/>
        <end position="184"/>
    </location>
</feature>
<dbReference type="InterPro" id="IPR045062">
    <property type="entry name" value="Cyt_c_biogenesis_CcsA/CcmC"/>
</dbReference>
<evidence type="ECO:0000256" key="6">
    <source>
        <dbReference type="ARBA" id="ARBA00022748"/>
    </source>
</evidence>
<dbReference type="GO" id="GO:0017004">
    <property type="term" value="P:cytochrome complex assembly"/>
    <property type="evidence" value="ECO:0007669"/>
    <property type="project" value="UniProtKB-KW"/>
</dbReference>
<evidence type="ECO:0000256" key="4">
    <source>
        <dbReference type="ARBA" id="ARBA00016463"/>
    </source>
</evidence>
<dbReference type="EMBL" id="VMKJ01000008">
    <property type="protein sequence ID" value="TVO37824.1"/>
    <property type="molecule type" value="Genomic_DNA"/>
</dbReference>
<proteinExistence type="inferred from homology"/>
<dbReference type="NCBIfam" id="TIGR01191">
    <property type="entry name" value="ccmC"/>
    <property type="match status" value="1"/>
</dbReference>
<protein>
    <recommendedName>
        <fullName evidence="4 9">Heme exporter protein C</fullName>
    </recommendedName>
    <alternativeName>
        <fullName evidence="9">Cytochrome c-type biogenesis protein</fullName>
    </alternativeName>
</protein>
<feature type="transmembrane region" description="Helical" evidence="9">
    <location>
        <begin position="96"/>
        <end position="115"/>
    </location>
</feature>
<dbReference type="GO" id="GO:0015232">
    <property type="term" value="F:heme transmembrane transporter activity"/>
    <property type="evidence" value="ECO:0007669"/>
    <property type="project" value="InterPro"/>
</dbReference>
<keyword evidence="7 9" id="KW-1133">Transmembrane helix</keyword>
<organism evidence="11 12">
    <name type="scientific">Vibrio algivorus</name>
    <dbReference type="NCBI Taxonomy" id="1667024"/>
    <lineage>
        <taxon>Bacteria</taxon>
        <taxon>Pseudomonadati</taxon>
        <taxon>Pseudomonadota</taxon>
        <taxon>Gammaproteobacteria</taxon>
        <taxon>Vibrionales</taxon>
        <taxon>Vibrionaceae</taxon>
        <taxon>Vibrio</taxon>
    </lineage>
</organism>
<evidence type="ECO:0000313" key="12">
    <source>
        <dbReference type="Proteomes" id="UP000319828"/>
    </source>
</evidence>
<keyword evidence="5 9" id="KW-0812">Transmembrane</keyword>
<dbReference type="GO" id="GO:0020037">
    <property type="term" value="F:heme binding"/>
    <property type="evidence" value="ECO:0007669"/>
    <property type="project" value="InterPro"/>
</dbReference>
<dbReference type="Pfam" id="PF01578">
    <property type="entry name" value="Cytochrom_C_asm"/>
    <property type="match status" value="1"/>
</dbReference>
<dbReference type="RefSeq" id="WP_144387765.1">
    <property type="nucleotide sequence ID" value="NZ_CANNCB010000014.1"/>
</dbReference>
<dbReference type="AlphaFoldDB" id="A0A557PAZ5"/>
<gene>
    <name evidence="9" type="primary">ccmC</name>
    <name evidence="11" type="ORF">FOF44_06005</name>
</gene>
<evidence type="ECO:0000313" key="11">
    <source>
        <dbReference type="EMBL" id="TVO37824.1"/>
    </source>
</evidence>
<sequence>MWKWLHPYAKAEKTYQLCGTLLPWFSVLAFGLLLVGTIWGLAFAPADYQQGDSFRIIYIHVPSAIWSMGIYMSMAIAAFIGLVWQLKLSNMAASAMAPIGAVYTFIALITGAVWGKPMWGAWWVWDARLTSELILLFLYLGVIALYHAFDDQKTAAKAAGILAIVGVVNIPIIHYSVEWWNTLHQGATITKIGKPSIAPDMLWPLLCNIFGFAFFFGAVTMVRFRTEIIRRESHRPWVLQLVKQNAAKGSKSAEVK</sequence>
<feature type="transmembrane region" description="Helical" evidence="9">
    <location>
        <begin position="201"/>
        <end position="222"/>
    </location>
</feature>
<dbReference type="InterPro" id="IPR002541">
    <property type="entry name" value="Cyt_c_assembly"/>
</dbReference>
<keyword evidence="9" id="KW-0997">Cell inner membrane</keyword>
<evidence type="ECO:0000256" key="9">
    <source>
        <dbReference type="RuleBase" id="RU364092"/>
    </source>
</evidence>
<comment type="subcellular location">
    <subcellularLocation>
        <location evidence="9">Cell inner membrane</location>
    </subcellularLocation>
    <subcellularLocation>
        <location evidence="2">Membrane</location>
        <topology evidence="2">Multi-pass membrane protein</topology>
    </subcellularLocation>
</comment>
<dbReference type="InterPro" id="IPR003557">
    <property type="entry name" value="Cyt_c_biogenesis_CcmC"/>
</dbReference>
<evidence type="ECO:0000259" key="10">
    <source>
        <dbReference type="Pfam" id="PF01578"/>
    </source>
</evidence>
<evidence type="ECO:0000256" key="8">
    <source>
        <dbReference type="ARBA" id="ARBA00023136"/>
    </source>
</evidence>
<comment type="caution">
    <text evidence="11">The sequence shown here is derived from an EMBL/GenBank/DDBJ whole genome shotgun (WGS) entry which is preliminary data.</text>
</comment>
<evidence type="ECO:0000256" key="7">
    <source>
        <dbReference type="ARBA" id="ARBA00022989"/>
    </source>
</evidence>
<dbReference type="Proteomes" id="UP000319828">
    <property type="component" value="Unassembled WGS sequence"/>
</dbReference>
<feature type="transmembrane region" description="Helical" evidence="9">
    <location>
        <begin position="21"/>
        <end position="44"/>
    </location>
</feature>
<feature type="transmembrane region" description="Helical" evidence="9">
    <location>
        <begin position="127"/>
        <end position="146"/>
    </location>
</feature>
<keyword evidence="9" id="KW-0813">Transport</keyword>
<feature type="transmembrane region" description="Helical" evidence="9">
    <location>
        <begin position="158"/>
        <end position="177"/>
    </location>
</feature>
<name>A0A557PAZ5_9VIBR</name>
<evidence type="ECO:0000256" key="5">
    <source>
        <dbReference type="ARBA" id="ARBA00022692"/>
    </source>
</evidence>
<dbReference type="GO" id="GO:0005886">
    <property type="term" value="C:plasma membrane"/>
    <property type="evidence" value="ECO:0007669"/>
    <property type="project" value="UniProtKB-SubCell"/>
</dbReference>
<evidence type="ECO:0000256" key="2">
    <source>
        <dbReference type="ARBA" id="ARBA00004141"/>
    </source>
</evidence>
<keyword evidence="8 9" id="KW-0472">Membrane</keyword>
<dbReference type="PANTHER" id="PTHR30071:SF1">
    <property type="entry name" value="CYTOCHROME B_B6 PROTEIN-RELATED"/>
    <property type="match status" value="1"/>
</dbReference>
<comment type="similarity">
    <text evidence="3 9">Belongs to the CcmC/CycZ/HelC family.</text>
</comment>
<keyword evidence="9" id="KW-1003">Cell membrane</keyword>
<feature type="transmembrane region" description="Helical" evidence="9">
    <location>
        <begin position="64"/>
        <end position="84"/>
    </location>
</feature>
<evidence type="ECO:0000256" key="3">
    <source>
        <dbReference type="ARBA" id="ARBA00005840"/>
    </source>
</evidence>
<keyword evidence="6 9" id="KW-0201">Cytochrome c-type biogenesis</keyword>
<accession>A0A557PAZ5</accession>
<dbReference type="PRINTS" id="PR01386">
    <property type="entry name" value="CCMCBIOGNSIS"/>
</dbReference>
<dbReference type="OrthoDB" id="9778550at2"/>
<dbReference type="PANTHER" id="PTHR30071">
    <property type="entry name" value="HEME EXPORTER PROTEIN C"/>
    <property type="match status" value="1"/>
</dbReference>
<evidence type="ECO:0000256" key="1">
    <source>
        <dbReference type="ARBA" id="ARBA00002442"/>
    </source>
</evidence>